<dbReference type="Pfam" id="PF25058">
    <property type="entry name" value="ARM_TT21"/>
    <property type="match status" value="1"/>
</dbReference>
<comment type="caution">
    <text evidence="4">The sequence shown here is derived from an EMBL/GenBank/DDBJ whole genome shotgun (WGS) entry which is preliminary data.</text>
</comment>
<accession>A0A553ZZS0</accession>
<dbReference type="OrthoDB" id="2080803at2"/>
<feature type="repeat" description="TPR" evidence="3">
    <location>
        <begin position="271"/>
        <end position="304"/>
    </location>
</feature>
<keyword evidence="5" id="KW-1185">Reference proteome</keyword>
<evidence type="ECO:0000313" key="4">
    <source>
        <dbReference type="EMBL" id="TSB46925.1"/>
    </source>
</evidence>
<evidence type="ECO:0000256" key="3">
    <source>
        <dbReference type="PROSITE-ProRule" id="PRU00339"/>
    </source>
</evidence>
<evidence type="ECO:0000256" key="2">
    <source>
        <dbReference type="ARBA" id="ARBA00022803"/>
    </source>
</evidence>
<dbReference type="InterPro" id="IPR011990">
    <property type="entry name" value="TPR-like_helical_dom_sf"/>
</dbReference>
<reference evidence="4 5" key="1">
    <citation type="submission" date="2019-07" db="EMBL/GenBank/DDBJ databases">
        <authorList>
            <person name="Park Y.J."/>
            <person name="Jeong S.E."/>
            <person name="Jung H.S."/>
        </authorList>
    </citation>
    <scope>NUCLEOTIDE SEQUENCE [LARGE SCALE GENOMIC DNA]</scope>
    <source>
        <strain evidence="5">P16(2019)</strain>
    </source>
</reference>
<evidence type="ECO:0000313" key="5">
    <source>
        <dbReference type="Proteomes" id="UP000318521"/>
    </source>
</evidence>
<dbReference type="SUPFAM" id="SSF48452">
    <property type="entry name" value="TPR-like"/>
    <property type="match status" value="1"/>
</dbReference>
<protein>
    <submittedName>
        <fullName evidence="4">Tetratricopeptide repeat protein</fullName>
    </submittedName>
</protein>
<dbReference type="PROSITE" id="PS50005">
    <property type="entry name" value="TPR"/>
    <property type="match status" value="1"/>
</dbReference>
<dbReference type="InterPro" id="IPR051012">
    <property type="entry name" value="CellSynth/LPSAsmb/PSIAsmb"/>
</dbReference>
<dbReference type="RefSeq" id="WP_143848155.1">
    <property type="nucleotide sequence ID" value="NZ_VLXZ01000004.1"/>
</dbReference>
<organism evidence="4 5">
    <name type="scientific">Alkalicoccobacillus porphyridii</name>
    <dbReference type="NCBI Taxonomy" id="2597270"/>
    <lineage>
        <taxon>Bacteria</taxon>
        <taxon>Bacillati</taxon>
        <taxon>Bacillota</taxon>
        <taxon>Bacilli</taxon>
        <taxon>Bacillales</taxon>
        <taxon>Bacillaceae</taxon>
        <taxon>Alkalicoccobacillus</taxon>
    </lineage>
</organism>
<dbReference type="Pfam" id="PF13432">
    <property type="entry name" value="TPR_16"/>
    <property type="match status" value="2"/>
</dbReference>
<dbReference type="Proteomes" id="UP000318521">
    <property type="component" value="Unassembled WGS sequence"/>
</dbReference>
<sequence length="416" mass="47455">MTLVEEAIQAIEAGKTEDGLKKLEQASQTNDHEEMLTVAELYYELGHLKQAQSLLDELLVLYPDEGGLFVFAAEMMIDADNEDEAIELLLDIKSTDEAYLQAQLLLADLYQMQALDEVAEQRLLTALKHAPDEVIISYGLGEFYLDRGDYMKSIPHLKKALHQKDELSGIAIELKLAEAYSASGEFEEALTYYQAGIKDSMTADALFGFGFTAYQAGDMVLAIEQLEALKSLDSDYTSLFPYLAKAYEAENRVDEALEVLRSGMSVDEFNDQLHLLSGKLHFKKQNLDEGEHHLRQALALNPSNMEAFQTLAAFLRHDEQMEELLELCQHARSYGEEDSMLDWYEAFALRSLDQYEKALPLYQEALAAFKEDVDFLEEYAHFLLEFGLRAEAEKYFRELLKQRPDRLDIIELLEEF</sequence>
<dbReference type="SMART" id="SM00028">
    <property type="entry name" value="TPR"/>
    <property type="match status" value="8"/>
</dbReference>
<keyword evidence="1" id="KW-0677">Repeat</keyword>
<keyword evidence="2 3" id="KW-0802">TPR repeat</keyword>
<gene>
    <name evidence="4" type="ORF">FN960_07850</name>
</gene>
<dbReference type="AlphaFoldDB" id="A0A553ZZS0"/>
<dbReference type="PANTHER" id="PTHR45586:SF1">
    <property type="entry name" value="LIPOPOLYSACCHARIDE ASSEMBLY PROTEIN B"/>
    <property type="match status" value="1"/>
</dbReference>
<name>A0A553ZZS0_9BACI</name>
<dbReference type="Gene3D" id="1.25.40.10">
    <property type="entry name" value="Tetratricopeptide repeat domain"/>
    <property type="match status" value="2"/>
</dbReference>
<dbReference type="Pfam" id="PF13429">
    <property type="entry name" value="TPR_15"/>
    <property type="match status" value="1"/>
</dbReference>
<dbReference type="PANTHER" id="PTHR45586">
    <property type="entry name" value="TPR REPEAT-CONTAINING PROTEIN PA4667"/>
    <property type="match status" value="1"/>
</dbReference>
<dbReference type="EMBL" id="VLXZ01000004">
    <property type="protein sequence ID" value="TSB46925.1"/>
    <property type="molecule type" value="Genomic_DNA"/>
</dbReference>
<dbReference type="SUPFAM" id="SSF81901">
    <property type="entry name" value="HCP-like"/>
    <property type="match status" value="1"/>
</dbReference>
<proteinExistence type="predicted"/>
<dbReference type="InterPro" id="IPR019734">
    <property type="entry name" value="TPR_rpt"/>
</dbReference>
<evidence type="ECO:0000256" key="1">
    <source>
        <dbReference type="ARBA" id="ARBA00022737"/>
    </source>
</evidence>